<comment type="caution">
    <text evidence="1">The sequence shown here is derived from an EMBL/GenBank/DDBJ whole genome shotgun (WGS) entry which is preliminary data.</text>
</comment>
<dbReference type="Gene3D" id="3.40.50.2000">
    <property type="entry name" value="Glycogen Phosphorylase B"/>
    <property type="match status" value="1"/>
</dbReference>
<dbReference type="GO" id="GO:0016779">
    <property type="term" value="F:nucleotidyltransferase activity"/>
    <property type="evidence" value="ECO:0007669"/>
    <property type="project" value="UniProtKB-KW"/>
</dbReference>
<dbReference type="AlphaFoldDB" id="U2GUE8"/>
<sequence length="316" mass="35767">MIVIHARGNEKIGIGNLARCYELVKFLAKEHEVRAIFECDEKLFSRFSQNAFRSESLEHSKELIARLEPKIYINDLLDADKSLSDFVRGAGAQKIVSFNTLEYGFEPDILIIADEFNYPAPHGKFKVFRSFNYYIVGEDVLKNRTKFIPKKQLENVLLSFGGSDPAMFSEYFADVIKENDKHHYTLVLGPAMSEERKIRIRSVKKTNLDFIDSPADLIGLLKKHDILLTLGGMSGYEAMTLGVPVCGVQWEYLAYVVKSFGELKMMNDLGNISDAYANLLNLNIDRVNEICQNAYLKIDGNALANIAKVLEGFIDE</sequence>
<dbReference type="PATRIC" id="fig|1242965.3.peg.1154"/>
<accession>U2GUE8</accession>
<name>U2GUE8_9BACT</name>
<evidence type="ECO:0000313" key="1">
    <source>
        <dbReference type="EMBL" id="ERJ31694.1"/>
    </source>
</evidence>
<protein>
    <submittedName>
        <fullName evidence="1">Cytidylyltransferase</fullName>
    </submittedName>
</protein>
<dbReference type="Gene3D" id="3.40.50.11190">
    <property type="match status" value="1"/>
</dbReference>
<reference evidence="1 2" key="1">
    <citation type="journal article" date="2013" name="BMC Genomics">
        <title>Comparative genomics of Campylobacter concisus isolates reveals genetic diversity and provides insights into disease association.</title>
        <authorList>
            <person name="Deshpande N.P."/>
            <person name="Kaakoush N.O."/>
            <person name="Wilkins M.R."/>
            <person name="Mitchell H.M."/>
        </authorList>
    </citation>
    <scope>NUCLEOTIDE SEQUENCE [LARGE SCALE GENOMIC DNA]</scope>
    <source>
        <strain evidence="1 2">UNSW2</strain>
    </source>
</reference>
<evidence type="ECO:0000313" key="2">
    <source>
        <dbReference type="Proteomes" id="UP000016625"/>
    </source>
</evidence>
<dbReference type="Proteomes" id="UP000016625">
    <property type="component" value="Unassembled WGS sequence"/>
</dbReference>
<keyword evidence="1" id="KW-0808">Transferase</keyword>
<proteinExistence type="predicted"/>
<dbReference type="SUPFAM" id="SSF53756">
    <property type="entry name" value="UDP-Glycosyltransferase/glycogen phosphorylase"/>
    <property type="match status" value="1"/>
</dbReference>
<gene>
    <name evidence="1" type="ORF">UNSW2_1642</name>
</gene>
<organism evidence="1 2">
    <name type="scientific">Campylobacter concisus UNSW2</name>
    <dbReference type="NCBI Taxonomy" id="1242965"/>
    <lineage>
        <taxon>Bacteria</taxon>
        <taxon>Pseudomonadati</taxon>
        <taxon>Campylobacterota</taxon>
        <taxon>Epsilonproteobacteria</taxon>
        <taxon>Campylobacterales</taxon>
        <taxon>Campylobacteraceae</taxon>
        <taxon>Campylobacter</taxon>
    </lineage>
</organism>
<keyword evidence="1" id="KW-0548">Nucleotidyltransferase</keyword>
<dbReference type="RefSeq" id="WP_021092840.1">
    <property type="nucleotide sequence ID" value="NZ_ANNJ01000009.1"/>
</dbReference>
<dbReference type="EMBL" id="ANNJ01000009">
    <property type="protein sequence ID" value="ERJ31694.1"/>
    <property type="molecule type" value="Genomic_DNA"/>
</dbReference>